<evidence type="ECO:0000256" key="1">
    <source>
        <dbReference type="SAM" id="Coils"/>
    </source>
</evidence>
<feature type="region of interest" description="Disordered" evidence="2">
    <location>
        <begin position="98"/>
        <end position="168"/>
    </location>
</feature>
<comment type="caution">
    <text evidence="3">The sequence shown here is derived from an EMBL/GenBank/DDBJ whole genome shotgun (WGS) entry which is preliminary data.</text>
</comment>
<dbReference type="Proteomes" id="UP000023152">
    <property type="component" value="Unassembled WGS sequence"/>
</dbReference>
<dbReference type="AlphaFoldDB" id="X6MJG2"/>
<dbReference type="EMBL" id="ASPP01020519">
    <property type="protein sequence ID" value="ETO13582.1"/>
    <property type="molecule type" value="Genomic_DNA"/>
</dbReference>
<evidence type="ECO:0000313" key="3">
    <source>
        <dbReference type="EMBL" id="ETO13582.1"/>
    </source>
</evidence>
<proteinExistence type="predicted"/>
<organism evidence="3 4">
    <name type="scientific">Reticulomyxa filosa</name>
    <dbReference type="NCBI Taxonomy" id="46433"/>
    <lineage>
        <taxon>Eukaryota</taxon>
        <taxon>Sar</taxon>
        <taxon>Rhizaria</taxon>
        <taxon>Retaria</taxon>
        <taxon>Foraminifera</taxon>
        <taxon>Monothalamids</taxon>
        <taxon>Reticulomyxidae</taxon>
        <taxon>Reticulomyxa</taxon>
    </lineage>
</organism>
<feature type="coiled-coil region" evidence="1">
    <location>
        <begin position="5"/>
        <end position="32"/>
    </location>
</feature>
<feature type="compositionally biased region" description="Basic and acidic residues" evidence="2">
    <location>
        <begin position="155"/>
        <end position="167"/>
    </location>
</feature>
<feature type="compositionally biased region" description="Polar residues" evidence="2">
    <location>
        <begin position="134"/>
        <end position="154"/>
    </location>
</feature>
<evidence type="ECO:0000256" key="2">
    <source>
        <dbReference type="SAM" id="MobiDB-lite"/>
    </source>
</evidence>
<sequence>MAEQLKEKTSKIRELEKQLKEYQANCTCIRMKSGQGMSSRKSAGKGKSYQERQESNGMIGADDIPSLKYIDEKTSVLRLKTPLMRRERSNSASAIVKHVKHGKEENNNNNNKKDKNNAKQDHSDRDAVPLNRAFTITNITSPAQSPRSPLSSRGSDAKRASGKRKDTSFIGRGGGGLVKLKFTYPTMDGYIYRLKVVFFLKFICKKKK</sequence>
<protein>
    <submittedName>
        <fullName evidence="3">Uncharacterized protein</fullName>
    </submittedName>
</protein>
<keyword evidence="1" id="KW-0175">Coiled coil</keyword>
<accession>X6MJG2</accession>
<gene>
    <name evidence="3" type="ORF">RFI_23786</name>
</gene>
<reference evidence="3 4" key="1">
    <citation type="journal article" date="2013" name="Curr. Biol.">
        <title>The Genome of the Foraminiferan Reticulomyxa filosa.</title>
        <authorList>
            <person name="Glockner G."/>
            <person name="Hulsmann N."/>
            <person name="Schleicher M."/>
            <person name="Noegel A.A."/>
            <person name="Eichinger L."/>
            <person name="Gallinger C."/>
            <person name="Pawlowski J."/>
            <person name="Sierra R."/>
            <person name="Euteneuer U."/>
            <person name="Pillet L."/>
            <person name="Moustafa A."/>
            <person name="Platzer M."/>
            <person name="Groth M."/>
            <person name="Szafranski K."/>
            <person name="Schliwa M."/>
        </authorList>
    </citation>
    <scope>NUCLEOTIDE SEQUENCE [LARGE SCALE GENOMIC DNA]</scope>
</reference>
<feature type="compositionally biased region" description="Basic and acidic residues" evidence="2">
    <location>
        <begin position="102"/>
        <end position="127"/>
    </location>
</feature>
<name>X6MJG2_RETFI</name>
<keyword evidence="4" id="KW-1185">Reference proteome</keyword>
<feature type="region of interest" description="Disordered" evidence="2">
    <location>
        <begin position="32"/>
        <end position="62"/>
    </location>
</feature>
<evidence type="ECO:0000313" key="4">
    <source>
        <dbReference type="Proteomes" id="UP000023152"/>
    </source>
</evidence>